<evidence type="ECO:0000256" key="2">
    <source>
        <dbReference type="ARBA" id="ARBA00007639"/>
    </source>
</evidence>
<dbReference type="InterPro" id="IPR025997">
    <property type="entry name" value="SBP_2_dom"/>
</dbReference>
<dbReference type="EMBL" id="BMHI01000002">
    <property type="protein sequence ID" value="GGB22570.1"/>
    <property type="molecule type" value="Genomic_DNA"/>
</dbReference>
<dbReference type="AlphaFoldDB" id="A0A916T078"/>
<dbReference type="InterPro" id="IPR050555">
    <property type="entry name" value="Bact_Solute-Bind_Prot2"/>
</dbReference>
<sequence length="375" mass="38814">MDNSEFGEFEDQDPTPYGTSRRRMIRNVGALGIGMPALAVLLDACSSSGGGGSSGGGSKGGGPYPGHKSFKFNLVNHVTTNSFFTPTRYGAQDACTILGCSYSWTGSANSVVSDMVNAMNSAITAKVDGIAVPVIDKSAFTSPTEKALAAGIPVLSYNANPPVGSKTPVLSYIGQDLTQAGVEAGKRILKHVKAGDTVACMIATPGTGNIQPRADGAKGVLEAAGVKFVQVATGAAESQELSAVDAWFQGHKDAKFLYAVDAGSGIAVAKAVAKYKSTGVKGSGWDVGTPTLQQVKDGNLDFTIDQQAYLQGFLPIVQLFLYHVSGGLVAPVNTNTGLKFVTKDNVDPYLSSKNRYEGSASKKLSLKVPSSIQAG</sequence>
<organism evidence="5 6">
    <name type="scientific">Flexivirga endophytica</name>
    <dbReference type="NCBI Taxonomy" id="1849103"/>
    <lineage>
        <taxon>Bacteria</taxon>
        <taxon>Bacillati</taxon>
        <taxon>Actinomycetota</taxon>
        <taxon>Actinomycetes</taxon>
        <taxon>Micrococcales</taxon>
        <taxon>Dermacoccaceae</taxon>
        <taxon>Flexivirga</taxon>
    </lineage>
</organism>
<comment type="similarity">
    <text evidence="2">Belongs to the bacterial solute-binding protein 2 family.</text>
</comment>
<protein>
    <submittedName>
        <fullName evidence="5">Sugar ABC transporter substrate-binding protein</fullName>
    </submittedName>
</protein>
<evidence type="ECO:0000313" key="5">
    <source>
        <dbReference type="EMBL" id="GGB22570.1"/>
    </source>
</evidence>
<gene>
    <name evidence="5" type="ORF">GCM10011492_10470</name>
</gene>
<reference evidence="5" key="1">
    <citation type="journal article" date="2014" name="Int. J. Syst. Evol. Microbiol.">
        <title>Complete genome sequence of Corynebacterium casei LMG S-19264T (=DSM 44701T), isolated from a smear-ripened cheese.</title>
        <authorList>
            <consortium name="US DOE Joint Genome Institute (JGI-PGF)"/>
            <person name="Walter F."/>
            <person name="Albersmeier A."/>
            <person name="Kalinowski J."/>
            <person name="Ruckert C."/>
        </authorList>
    </citation>
    <scope>NUCLEOTIDE SEQUENCE</scope>
    <source>
        <strain evidence="5">CGMCC 1.15085</strain>
    </source>
</reference>
<name>A0A916T078_9MICO</name>
<dbReference type="GO" id="GO:0030246">
    <property type="term" value="F:carbohydrate binding"/>
    <property type="evidence" value="ECO:0007669"/>
    <property type="project" value="TreeGrafter"/>
</dbReference>
<dbReference type="InterPro" id="IPR028082">
    <property type="entry name" value="Peripla_BP_I"/>
</dbReference>
<evidence type="ECO:0000256" key="1">
    <source>
        <dbReference type="ARBA" id="ARBA00004196"/>
    </source>
</evidence>
<feature type="region of interest" description="Disordered" evidence="3">
    <location>
        <begin position="1"/>
        <end position="21"/>
    </location>
</feature>
<dbReference type="GO" id="GO:0030288">
    <property type="term" value="C:outer membrane-bounded periplasmic space"/>
    <property type="evidence" value="ECO:0007669"/>
    <property type="project" value="TreeGrafter"/>
</dbReference>
<keyword evidence="6" id="KW-1185">Reference proteome</keyword>
<comment type="caution">
    <text evidence="5">The sequence shown here is derived from an EMBL/GenBank/DDBJ whole genome shotgun (WGS) entry which is preliminary data.</text>
</comment>
<comment type="subcellular location">
    <subcellularLocation>
        <location evidence="1">Cell envelope</location>
    </subcellularLocation>
</comment>
<evidence type="ECO:0000259" key="4">
    <source>
        <dbReference type="Pfam" id="PF13407"/>
    </source>
</evidence>
<feature type="compositionally biased region" description="Acidic residues" evidence="3">
    <location>
        <begin position="1"/>
        <end position="13"/>
    </location>
</feature>
<dbReference type="SUPFAM" id="SSF53822">
    <property type="entry name" value="Periplasmic binding protein-like I"/>
    <property type="match status" value="1"/>
</dbReference>
<evidence type="ECO:0000256" key="3">
    <source>
        <dbReference type="SAM" id="MobiDB-lite"/>
    </source>
</evidence>
<accession>A0A916T078</accession>
<dbReference type="PANTHER" id="PTHR30036">
    <property type="entry name" value="D-XYLOSE-BINDING PERIPLASMIC PROTEIN"/>
    <property type="match status" value="1"/>
</dbReference>
<dbReference type="PANTHER" id="PTHR30036:SF7">
    <property type="entry name" value="ABC TRANSPORTER PERIPLASMIC-BINDING PROTEIN YPHF"/>
    <property type="match status" value="1"/>
</dbReference>
<evidence type="ECO:0000313" key="6">
    <source>
        <dbReference type="Proteomes" id="UP000636793"/>
    </source>
</evidence>
<dbReference type="RefSeq" id="WP_188835952.1">
    <property type="nucleotide sequence ID" value="NZ_BMHI01000002.1"/>
</dbReference>
<dbReference type="Proteomes" id="UP000636793">
    <property type="component" value="Unassembled WGS sequence"/>
</dbReference>
<proteinExistence type="inferred from homology"/>
<dbReference type="Gene3D" id="3.40.50.2300">
    <property type="match status" value="2"/>
</dbReference>
<dbReference type="Pfam" id="PF13407">
    <property type="entry name" value="Peripla_BP_4"/>
    <property type="match status" value="1"/>
</dbReference>
<feature type="domain" description="Periplasmic binding protein" evidence="4">
    <location>
        <begin position="74"/>
        <end position="318"/>
    </location>
</feature>
<reference evidence="5" key="2">
    <citation type="submission" date="2020-09" db="EMBL/GenBank/DDBJ databases">
        <authorList>
            <person name="Sun Q."/>
            <person name="Zhou Y."/>
        </authorList>
    </citation>
    <scope>NUCLEOTIDE SEQUENCE</scope>
    <source>
        <strain evidence="5">CGMCC 1.15085</strain>
    </source>
</reference>